<dbReference type="OMA" id="WGAISIR"/>
<organism evidence="1">
    <name type="scientific">Capitella teleta</name>
    <name type="common">Polychaete worm</name>
    <dbReference type="NCBI Taxonomy" id="283909"/>
    <lineage>
        <taxon>Eukaryota</taxon>
        <taxon>Metazoa</taxon>
        <taxon>Spiralia</taxon>
        <taxon>Lophotrochozoa</taxon>
        <taxon>Annelida</taxon>
        <taxon>Polychaeta</taxon>
        <taxon>Sedentaria</taxon>
        <taxon>Scolecida</taxon>
        <taxon>Capitellidae</taxon>
        <taxon>Capitella</taxon>
    </lineage>
</organism>
<reference evidence="3" key="1">
    <citation type="submission" date="2012-12" db="EMBL/GenBank/DDBJ databases">
        <authorList>
            <person name="Hellsten U."/>
            <person name="Grimwood J."/>
            <person name="Chapman J.A."/>
            <person name="Shapiro H."/>
            <person name="Aerts A."/>
            <person name="Otillar R.P."/>
            <person name="Terry A.Y."/>
            <person name="Boore J.L."/>
            <person name="Simakov O."/>
            <person name="Marletaz F."/>
            <person name="Cho S.-J."/>
            <person name="Edsinger-Gonzales E."/>
            <person name="Havlak P."/>
            <person name="Kuo D.-H."/>
            <person name="Larsson T."/>
            <person name="Lv J."/>
            <person name="Arendt D."/>
            <person name="Savage R."/>
            <person name="Osoegawa K."/>
            <person name="de Jong P."/>
            <person name="Lindberg D.R."/>
            <person name="Seaver E.C."/>
            <person name="Weisblat D.A."/>
            <person name="Putnam N.H."/>
            <person name="Grigoriev I.V."/>
            <person name="Rokhsar D.S."/>
        </authorList>
    </citation>
    <scope>NUCLEOTIDE SEQUENCE</scope>
    <source>
        <strain evidence="3">I ESC-2004</strain>
    </source>
</reference>
<reference evidence="2" key="3">
    <citation type="submission" date="2015-06" db="UniProtKB">
        <authorList>
            <consortium name="EnsemblMetazoa"/>
        </authorList>
    </citation>
    <scope>IDENTIFICATION</scope>
</reference>
<name>R7TI66_CAPTE</name>
<feature type="non-terminal residue" evidence="1">
    <location>
        <position position="1"/>
    </location>
</feature>
<dbReference type="Gene3D" id="3.30.420.10">
    <property type="entry name" value="Ribonuclease H-like superfamily/Ribonuclease H"/>
    <property type="match status" value="1"/>
</dbReference>
<dbReference type="HOGENOM" id="CLU_1801253_0_0_1"/>
<reference evidence="1 3" key="2">
    <citation type="journal article" date="2013" name="Nature">
        <title>Insights into bilaterian evolution from three spiralian genomes.</title>
        <authorList>
            <person name="Simakov O."/>
            <person name="Marletaz F."/>
            <person name="Cho S.J."/>
            <person name="Edsinger-Gonzales E."/>
            <person name="Havlak P."/>
            <person name="Hellsten U."/>
            <person name="Kuo D.H."/>
            <person name="Larsson T."/>
            <person name="Lv J."/>
            <person name="Arendt D."/>
            <person name="Savage R."/>
            <person name="Osoegawa K."/>
            <person name="de Jong P."/>
            <person name="Grimwood J."/>
            <person name="Chapman J.A."/>
            <person name="Shapiro H."/>
            <person name="Aerts A."/>
            <person name="Otillar R.P."/>
            <person name="Terry A.Y."/>
            <person name="Boore J.L."/>
            <person name="Grigoriev I.V."/>
            <person name="Lindberg D.R."/>
            <person name="Seaver E.C."/>
            <person name="Weisblat D.A."/>
            <person name="Putnam N.H."/>
            <person name="Rokhsar D.S."/>
        </authorList>
    </citation>
    <scope>NUCLEOTIDE SEQUENCE</scope>
    <source>
        <strain evidence="1 3">I ESC-2004</strain>
    </source>
</reference>
<evidence type="ECO:0000313" key="2">
    <source>
        <dbReference type="EnsemblMetazoa" id="CapteP104931"/>
    </source>
</evidence>
<proteinExistence type="predicted"/>
<sequence>SARTVSRRLQELRLRSRIRCRGSILNAERCHRRLQWTRLHQRWTLQRWRSVLFTGKGRICLVMSDRRTVPDSCIQEQDGWGGASIMVCGGISYNSKTPIIVIEWNWTTRRTKQRFFNQLSSPSFKGTLKFCASSKTMHALTVLG</sequence>
<gene>
    <name evidence="1" type="ORF">CAPTEDRAFT_104931</name>
</gene>
<evidence type="ECO:0008006" key="4">
    <source>
        <dbReference type="Google" id="ProtNLM"/>
    </source>
</evidence>
<dbReference type="AlphaFoldDB" id="R7TI66"/>
<accession>R7TI66</accession>
<dbReference type="GO" id="GO:0003676">
    <property type="term" value="F:nucleic acid binding"/>
    <property type="evidence" value="ECO:0007669"/>
    <property type="project" value="InterPro"/>
</dbReference>
<dbReference type="InterPro" id="IPR036397">
    <property type="entry name" value="RNaseH_sf"/>
</dbReference>
<dbReference type="OrthoDB" id="9996331at2759"/>
<dbReference type="Proteomes" id="UP000014760">
    <property type="component" value="Unassembled WGS sequence"/>
</dbReference>
<evidence type="ECO:0000313" key="1">
    <source>
        <dbReference type="EMBL" id="ELT93523.1"/>
    </source>
</evidence>
<keyword evidence="3" id="KW-1185">Reference proteome</keyword>
<dbReference type="EMBL" id="KB309702">
    <property type="protein sequence ID" value="ELT93523.1"/>
    <property type="molecule type" value="Genomic_DNA"/>
</dbReference>
<evidence type="ECO:0000313" key="3">
    <source>
        <dbReference type="Proteomes" id="UP000014760"/>
    </source>
</evidence>
<protein>
    <recommendedName>
        <fullName evidence="4">Transposase Tc1-like domain-containing protein</fullName>
    </recommendedName>
</protein>
<dbReference type="EMBL" id="AMQN01012707">
    <property type="status" value="NOT_ANNOTATED_CDS"/>
    <property type="molecule type" value="Genomic_DNA"/>
</dbReference>
<dbReference type="EnsemblMetazoa" id="CapteT104931">
    <property type="protein sequence ID" value="CapteP104931"/>
    <property type="gene ID" value="CapteG104931"/>
</dbReference>